<feature type="region of interest" description="Disordered" evidence="1">
    <location>
        <begin position="29"/>
        <end position="51"/>
    </location>
</feature>
<accession>A0A2V2VY24</accession>
<evidence type="ECO:0000256" key="1">
    <source>
        <dbReference type="SAM" id="MobiDB-lite"/>
    </source>
</evidence>
<sequence length="51" mass="5741">MRRRGPRKGKKPLSVPLTAEGLRGKMRQIGEANGRFQATPRGWGRGAHCRR</sequence>
<reference evidence="2 3" key="1">
    <citation type="journal article" date="2018" name="Microb. Genom.">
        <title>Expanding an expanded genome: long-read sequencing of Trypanosoma cruzi.</title>
        <authorList>
            <person name="Berna L."/>
            <person name="Rodriguez M."/>
            <person name="Chiribao M.L."/>
            <person name="Parodi-Talice A."/>
            <person name="Pita S."/>
            <person name="Rijo G."/>
            <person name="Alvarez-Valin F."/>
            <person name="Robello C."/>
        </authorList>
    </citation>
    <scope>NUCLEOTIDE SEQUENCE [LARGE SCALE GENOMIC DNA]</scope>
    <source>
        <strain evidence="2 3">Dm28c</strain>
    </source>
</reference>
<dbReference type="Proteomes" id="UP000246121">
    <property type="component" value="Unassembled WGS sequence"/>
</dbReference>
<protein>
    <submittedName>
        <fullName evidence="2">Uncharacterized protein</fullName>
    </submittedName>
</protein>
<evidence type="ECO:0000313" key="3">
    <source>
        <dbReference type="Proteomes" id="UP000246121"/>
    </source>
</evidence>
<organism evidence="2 3">
    <name type="scientific">Trypanosoma cruzi</name>
    <dbReference type="NCBI Taxonomy" id="5693"/>
    <lineage>
        <taxon>Eukaryota</taxon>
        <taxon>Discoba</taxon>
        <taxon>Euglenozoa</taxon>
        <taxon>Kinetoplastea</taxon>
        <taxon>Metakinetoplastina</taxon>
        <taxon>Trypanosomatida</taxon>
        <taxon>Trypanosomatidae</taxon>
        <taxon>Trypanosoma</taxon>
        <taxon>Schizotrypanum</taxon>
    </lineage>
</organism>
<dbReference type="AlphaFoldDB" id="A0A2V2VY24"/>
<comment type="caution">
    <text evidence="2">The sequence shown here is derived from an EMBL/GenBank/DDBJ whole genome shotgun (WGS) entry which is preliminary data.</text>
</comment>
<evidence type="ECO:0000313" key="2">
    <source>
        <dbReference type="EMBL" id="PWV01296.1"/>
    </source>
</evidence>
<gene>
    <name evidence="2" type="ORF">C4B63_4g585</name>
</gene>
<dbReference type="EMBL" id="PRFA01000004">
    <property type="protein sequence ID" value="PWV01296.1"/>
    <property type="molecule type" value="Genomic_DNA"/>
</dbReference>
<proteinExistence type="predicted"/>
<name>A0A2V2VY24_TRYCR</name>
<dbReference type="VEuPathDB" id="TriTrypDB:C4B63_4g585"/>